<dbReference type="KEGG" id="fcy:FRACYDRAFT_161909"/>
<accession>A0A1E7FYR7</accession>
<dbReference type="GO" id="GO:0005737">
    <property type="term" value="C:cytoplasm"/>
    <property type="evidence" value="ECO:0007669"/>
    <property type="project" value="UniProtKB-SubCell"/>
</dbReference>
<protein>
    <recommendedName>
        <fullName evidence="8">Nudix hydrolase domain-containing protein</fullName>
    </recommendedName>
</protein>
<sequence>DELHTRFILNLPSEELNTSERIFFQLEQAWWYYEDMICDKQEEQCPGSCTLPRYANLKPFSKVLFEFSTLLNSYDFQKLWKEFSIYKRKISTYGCILLNKDYTHVVLCQFHKSDTWTFPAGKINQNEIGIDAAARETYEETGFD</sequence>
<dbReference type="PANTHER" id="PTHR23114:SF17">
    <property type="entry name" value="M7GPPPN-MRNA HYDROLASE"/>
    <property type="match status" value="1"/>
</dbReference>
<dbReference type="Gene3D" id="3.90.79.10">
    <property type="entry name" value="Nucleoside Triphosphate Pyrophosphohydrolase"/>
    <property type="match status" value="1"/>
</dbReference>
<name>A0A1E7FYR7_9STRA</name>
<keyword evidence="5" id="KW-0479">Metal-binding</keyword>
<dbReference type="Gene3D" id="1.10.10.1050">
    <property type="entry name" value="Dcp2, box A domain"/>
    <property type="match status" value="1"/>
</dbReference>
<feature type="non-terminal residue" evidence="9">
    <location>
        <position position="144"/>
    </location>
</feature>
<dbReference type="InterPro" id="IPR000086">
    <property type="entry name" value="NUDIX_hydrolase_dom"/>
</dbReference>
<dbReference type="OrthoDB" id="18996at2759"/>
<dbReference type="InParanoid" id="A0A1E7FYR7"/>
<dbReference type="InterPro" id="IPR036189">
    <property type="entry name" value="DCP2_BoxA_sf"/>
</dbReference>
<dbReference type="GO" id="GO:0003723">
    <property type="term" value="F:RNA binding"/>
    <property type="evidence" value="ECO:0007669"/>
    <property type="project" value="UniProtKB-KW"/>
</dbReference>
<feature type="domain" description="Nudix hydrolase" evidence="8">
    <location>
        <begin position="88"/>
        <end position="144"/>
    </location>
</feature>
<feature type="non-terminal residue" evidence="9">
    <location>
        <position position="1"/>
    </location>
</feature>
<evidence type="ECO:0000256" key="4">
    <source>
        <dbReference type="ARBA" id="ARBA00022490"/>
    </source>
</evidence>
<evidence type="ECO:0000256" key="6">
    <source>
        <dbReference type="ARBA" id="ARBA00022801"/>
    </source>
</evidence>
<evidence type="ECO:0000256" key="2">
    <source>
        <dbReference type="ARBA" id="ARBA00004496"/>
    </source>
</evidence>
<dbReference type="AlphaFoldDB" id="A0A1E7FYR7"/>
<dbReference type="GO" id="GO:0030145">
    <property type="term" value="F:manganese ion binding"/>
    <property type="evidence" value="ECO:0007669"/>
    <property type="project" value="InterPro"/>
</dbReference>
<evidence type="ECO:0000256" key="1">
    <source>
        <dbReference type="ARBA" id="ARBA00001936"/>
    </source>
</evidence>
<dbReference type="SUPFAM" id="SSF140586">
    <property type="entry name" value="Dcp2 domain-like"/>
    <property type="match status" value="1"/>
</dbReference>
<evidence type="ECO:0000256" key="3">
    <source>
        <dbReference type="ARBA" id="ARBA00005279"/>
    </source>
</evidence>
<keyword evidence="10" id="KW-1185">Reference proteome</keyword>
<comment type="cofactor">
    <cofactor evidence="1">
        <name>Mn(2+)</name>
        <dbReference type="ChEBI" id="CHEBI:29035"/>
    </cofactor>
</comment>
<evidence type="ECO:0000313" key="10">
    <source>
        <dbReference type="Proteomes" id="UP000095751"/>
    </source>
</evidence>
<proteinExistence type="inferred from homology"/>
<keyword evidence="7" id="KW-0694">RNA-binding</keyword>
<dbReference type="GO" id="GO:0000290">
    <property type="term" value="P:deadenylation-dependent decapping of nuclear-transcribed mRNA"/>
    <property type="evidence" value="ECO:0007669"/>
    <property type="project" value="TreeGrafter"/>
</dbReference>
<evidence type="ECO:0000256" key="5">
    <source>
        <dbReference type="ARBA" id="ARBA00022723"/>
    </source>
</evidence>
<evidence type="ECO:0000313" key="9">
    <source>
        <dbReference type="EMBL" id="OEU23264.1"/>
    </source>
</evidence>
<dbReference type="PROSITE" id="PS00893">
    <property type="entry name" value="NUDIX_BOX"/>
    <property type="match status" value="1"/>
</dbReference>
<dbReference type="InterPro" id="IPR020084">
    <property type="entry name" value="NUDIX_hydrolase_CS"/>
</dbReference>
<dbReference type="SMART" id="SM01125">
    <property type="entry name" value="DCP2"/>
    <property type="match status" value="1"/>
</dbReference>
<evidence type="ECO:0000256" key="7">
    <source>
        <dbReference type="ARBA" id="ARBA00022884"/>
    </source>
</evidence>
<dbReference type="Proteomes" id="UP000095751">
    <property type="component" value="Unassembled WGS sequence"/>
</dbReference>
<dbReference type="InterPro" id="IPR007722">
    <property type="entry name" value="DCP2_BoxA"/>
</dbReference>
<dbReference type="PANTHER" id="PTHR23114">
    <property type="entry name" value="M7GPPPN-MRNA HYDROLASE"/>
    <property type="match status" value="1"/>
</dbReference>
<dbReference type="SUPFAM" id="SSF55811">
    <property type="entry name" value="Nudix"/>
    <property type="match status" value="1"/>
</dbReference>
<dbReference type="GO" id="GO:0016787">
    <property type="term" value="F:hydrolase activity"/>
    <property type="evidence" value="ECO:0007669"/>
    <property type="project" value="UniProtKB-KW"/>
</dbReference>
<dbReference type="PROSITE" id="PS51462">
    <property type="entry name" value="NUDIX"/>
    <property type="match status" value="1"/>
</dbReference>
<gene>
    <name evidence="9" type="ORF">FRACYDRAFT_161909</name>
</gene>
<keyword evidence="4" id="KW-0963">Cytoplasm</keyword>
<comment type="subcellular location">
    <subcellularLocation>
        <location evidence="2">Cytoplasm</location>
    </subcellularLocation>
</comment>
<dbReference type="InterPro" id="IPR015797">
    <property type="entry name" value="NUDIX_hydrolase-like_dom_sf"/>
</dbReference>
<evidence type="ECO:0000259" key="8">
    <source>
        <dbReference type="PROSITE" id="PS51462"/>
    </source>
</evidence>
<comment type="similarity">
    <text evidence="3">Belongs to the Nudix hydrolase family. DCP2 subfamily.</text>
</comment>
<keyword evidence="6" id="KW-0378">Hydrolase</keyword>
<dbReference type="Pfam" id="PF00293">
    <property type="entry name" value="NUDIX"/>
    <property type="match status" value="1"/>
</dbReference>
<dbReference type="Pfam" id="PF05026">
    <property type="entry name" value="DCP2"/>
    <property type="match status" value="1"/>
</dbReference>
<reference evidence="9 10" key="1">
    <citation type="submission" date="2016-09" db="EMBL/GenBank/DDBJ databases">
        <title>Extensive genetic diversity and differential bi-allelic expression allows diatom success in the polar Southern Ocean.</title>
        <authorList>
            <consortium name="DOE Joint Genome Institute"/>
            <person name="Mock T."/>
            <person name="Otillar R.P."/>
            <person name="Strauss J."/>
            <person name="Dupont C."/>
            <person name="Frickenhaus S."/>
            <person name="Maumus F."/>
            <person name="Mcmullan M."/>
            <person name="Sanges R."/>
            <person name="Schmutz J."/>
            <person name="Toseland A."/>
            <person name="Valas R."/>
            <person name="Veluchamy A."/>
            <person name="Ward B.J."/>
            <person name="Allen A."/>
            <person name="Barry K."/>
            <person name="Falciatore A."/>
            <person name="Ferrante M."/>
            <person name="Fortunato A.E."/>
            <person name="Gloeckner G."/>
            <person name="Gruber A."/>
            <person name="Hipkin R."/>
            <person name="Janech M."/>
            <person name="Kroth P."/>
            <person name="Leese F."/>
            <person name="Lindquist E."/>
            <person name="Lyon B.R."/>
            <person name="Martin J."/>
            <person name="Mayer C."/>
            <person name="Parker M."/>
            <person name="Quesneville H."/>
            <person name="Raymond J."/>
            <person name="Uhlig C."/>
            <person name="Valentin K.U."/>
            <person name="Worden A.Z."/>
            <person name="Armbrust E.V."/>
            <person name="Bowler C."/>
            <person name="Green B."/>
            <person name="Moulton V."/>
            <person name="Van Oosterhout C."/>
            <person name="Grigoriev I."/>
        </authorList>
    </citation>
    <scope>NUCLEOTIDE SEQUENCE [LARGE SCALE GENOMIC DNA]</scope>
    <source>
        <strain evidence="9 10">CCMP1102</strain>
    </source>
</reference>
<dbReference type="EMBL" id="KV784353">
    <property type="protein sequence ID" value="OEU23264.1"/>
    <property type="molecule type" value="Genomic_DNA"/>
</dbReference>
<organism evidence="9 10">
    <name type="scientific">Fragilariopsis cylindrus CCMP1102</name>
    <dbReference type="NCBI Taxonomy" id="635003"/>
    <lineage>
        <taxon>Eukaryota</taxon>
        <taxon>Sar</taxon>
        <taxon>Stramenopiles</taxon>
        <taxon>Ochrophyta</taxon>
        <taxon>Bacillariophyta</taxon>
        <taxon>Bacillariophyceae</taxon>
        <taxon>Bacillariophycidae</taxon>
        <taxon>Bacillariales</taxon>
        <taxon>Bacillariaceae</taxon>
        <taxon>Fragilariopsis</taxon>
    </lineage>
</organism>